<gene>
    <name evidence="1" type="ORF">FF38_00944</name>
</gene>
<sequence>MDCNGIIRANSRLAQSPALTYNEHYPILLPHNSKLFRLLVEFIHKSYGIQTTLSLASVIWCMDATSVKVTTTSQSHQLMQVDMSIKVVFLKGPYWWDRVNYGPILIKFYKEIYVPIKHVCDEFHSY</sequence>
<evidence type="ECO:0000313" key="1">
    <source>
        <dbReference type="EMBL" id="KNC29103.1"/>
    </source>
</evidence>
<dbReference type="EMBL" id="JRES01000693">
    <property type="protein sequence ID" value="KNC29103.1"/>
    <property type="molecule type" value="Genomic_DNA"/>
</dbReference>
<evidence type="ECO:0000313" key="2">
    <source>
        <dbReference type="Proteomes" id="UP000037069"/>
    </source>
</evidence>
<proteinExistence type="predicted"/>
<dbReference type="AlphaFoldDB" id="A0A0L0C9I9"/>
<name>A0A0L0C9I9_LUCCU</name>
<comment type="caution">
    <text evidence="1">The sequence shown here is derived from an EMBL/GenBank/DDBJ whole genome shotgun (WGS) entry which is preliminary data.</text>
</comment>
<dbReference type="Proteomes" id="UP000037069">
    <property type="component" value="Unassembled WGS sequence"/>
</dbReference>
<accession>A0A0L0C9I9</accession>
<reference evidence="1 2" key="1">
    <citation type="journal article" date="2015" name="Nat. Commun.">
        <title>Lucilia cuprina genome unlocks parasitic fly biology to underpin future interventions.</title>
        <authorList>
            <person name="Anstead C.A."/>
            <person name="Korhonen P.K."/>
            <person name="Young N.D."/>
            <person name="Hall R.S."/>
            <person name="Jex A.R."/>
            <person name="Murali S.C."/>
            <person name="Hughes D.S."/>
            <person name="Lee S.F."/>
            <person name="Perry T."/>
            <person name="Stroehlein A.J."/>
            <person name="Ansell B.R."/>
            <person name="Breugelmans B."/>
            <person name="Hofmann A."/>
            <person name="Qu J."/>
            <person name="Dugan S."/>
            <person name="Lee S.L."/>
            <person name="Chao H."/>
            <person name="Dinh H."/>
            <person name="Han Y."/>
            <person name="Doddapaneni H.V."/>
            <person name="Worley K.C."/>
            <person name="Muzny D.M."/>
            <person name="Ioannidis P."/>
            <person name="Waterhouse R.M."/>
            <person name="Zdobnov E.M."/>
            <person name="James P.J."/>
            <person name="Bagnall N.H."/>
            <person name="Kotze A.C."/>
            <person name="Gibbs R.A."/>
            <person name="Richards S."/>
            <person name="Batterham P."/>
            <person name="Gasser R.B."/>
        </authorList>
    </citation>
    <scope>NUCLEOTIDE SEQUENCE [LARGE SCALE GENOMIC DNA]</scope>
    <source>
        <strain evidence="1 2">LS</strain>
        <tissue evidence="1">Full body</tissue>
    </source>
</reference>
<protein>
    <submittedName>
        <fullName evidence="1">Uncharacterized protein</fullName>
    </submittedName>
</protein>
<keyword evidence="2" id="KW-1185">Reference proteome</keyword>
<organism evidence="1 2">
    <name type="scientific">Lucilia cuprina</name>
    <name type="common">Green bottle fly</name>
    <name type="synonym">Australian sheep blowfly</name>
    <dbReference type="NCBI Taxonomy" id="7375"/>
    <lineage>
        <taxon>Eukaryota</taxon>
        <taxon>Metazoa</taxon>
        <taxon>Ecdysozoa</taxon>
        <taxon>Arthropoda</taxon>
        <taxon>Hexapoda</taxon>
        <taxon>Insecta</taxon>
        <taxon>Pterygota</taxon>
        <taxon>Neoptera</taxon>
        <taxon>Endopterygota</taxon>
        <taxon>Diptera</taxon>
        <taxon>Brachycera</taxon>
        <taxon>Muscomorpha</taxon>
        <taxon>Oestroidea</taxon>
        <taxon>Calliphoridae</taxon>
        <taxon>Luciliinae</taxon>
        <taxon>Lucilia</taxon>
    </lineage>
</organism>